<keyword evidence="2" id="KW-1185">Reference proteome</keyword>
<reference evidence="1" key="2">
    <citation type="submission" date="2013-04" db="UniProtKB">
        <authorList>
            <consortium name="EnsemblPlants"/>
        </authorList>
    </citation>
    <scope>IDENTIFICATION</scope>
</reference>
<dbReference type="AlphaFoldDB" id="J3MPJ5"/>
<evidence type="ECO:0000313" key="2">
    <source>
        <dbReference type="Proteomes" id="UP000006038"/>
    </source>
</evidence>
<dbReference type="Gramene" id="OB08G10240.1">
    <property type="protein sequence ID" value="OB08G10240.1"/>
    <property type="gene ID" value="OB08G10240"/>
</dbReference>
<sequence length="84" mass="9000">MPQMQHPRAAALSQSKHNLAAAASASSSSIQPSLCNQQPVKELLDSCMHACMPLPLVSSCWIISSVSCLLFKSLSLSKVYNVII</sequence>
<name>J3MPJ5_ORYBR</name>
<protein>
    <submittedName>
        <fullName evidence="1">Uncharacterized protein</fullName>
    </submittedName>
</protein>
<accession>J3MPJ5</accession>
<dbReference type="Proteomes" id="UP000006038">
    <property type="component" value="Chromosome 8"/>
</dbReference>
<dbReference type="HOGENOM" id="CLU_2531107_0_0_1"/>
<dbReference type="EnsemblPlants" id="OB08G10240.1">
    <property type="protein sequence ID" value="OB08G10240.1"/>
    <property type="gene ID" value="OB08G10240"/>
</dbReference>
<proteinExistence type="predicted"/>
<organism evidence="1">
    <name type="scientific">Oryza brachyantha</name>
    <name type="common">malo sina</name>
    <dbReference type="NCBI Taxonomy" id="4533"/>
    <lineage>
        <taxon>Eukaryota</taxon>
        <taxon>Viridiplantae</taxon>
        <taxon>Streptophyta</taxon>
        <taxon>Embryophyta</taxon>
        <taxon>Tracheophyta</taxon>
        <taxon>Spermatophyta</taxon>
        <taxon>Magnoliopsida</taxon>
        <taxon>Liliopsida</taxon>
        <taxon>Poales</taxon>
        <taxon>Poaceae</taxon>
        <taxon>BOP clade</taxon>
        <taxon>Oryzoideae</taxon>
        <taxon>Oryzeae</taxon>
        <taxon>Oryzinae</taxon>
        <taxon>Oryza</taxon>
    </lineage>
</organism>
<reference evidence="1" key="1">
    <citation type="journal article" date="2013" name="Nat. Commun.">
        <title>Whole-genome sequencing of Oryza brachyantha reveals mechanisms underlying Oryza genome evolution.</title>
        <authorList>
            <person name="Chen J."/>
            <person name="Huang Q."/>
            <person name="Gao D."/>
            <person name="Wang J."/>
            <person name="Lang Y."/>
            <person name="Liu T."/>
            <person name="Li B."/>
            <person name="Bai Z."/>
            <person name="Luis Goicoechea J."/>
            <person name="Liang C."/>
            <person name="Chen C."/>
            <person name="Zhang W."/>
            <person name="Sun S."/>
            <person name="Liao Y."/>
            <person name="Zhang X."/>
            <person name="Yang L."/>
            <person name="Song C."/>
            <person name="Wang M."/>
            <person name="Shi J."/>
            <person name="Liu G."/>
            <person name="Liu J."/>
            <person name="Zhou H."/>
            <person name="Zhou W."/>
            <person name="Yu Q."/>
            <person name="An N."/>
            <person name="Chen Y."/>
            <person name="Cai Q."/>
            <person name="Wang B."/>
            <person name="Liu B."/>
            <person name="Min J."/>
            <person name="Huang Y."/>
            <person name="Wu H."/>
            <person name="Li Z."/>
            <person name="Zhang Y."/>
            <person name="Yin Y."/>
            <person name="Song W."/>
            <person name="Jiang J."/>
            <person name="Jackson S.A."/>
            <person name="Wing R.A."/>
            <person name="Wang J."/>
            <person name="Chen M."/>
        </authorList>
    </citation>
    <scope>NUCLEOTIDE SEQUENCE [LARGE SCALE GENOMIC DNA]</scope>
    <source>
        <strain evidence="1">cv. IRGC 101232</strain>
    </source>
</reference>
<evidence type="ECO:0000313" key="1">
    <source>
        <dbReference type="EnsemblPlants" id="OB08G10240.1"/>
    </source>
</evidence>